<feature type="region of interest" description="Disordered" evidence="1">
    <location>
        <begin position="137"/>
        <end position="178"/>
    </location>
</feature>
<evidence type="ECO:0000313" key="2">
    <source>
        <dbReference type="EMBL" id="KAK3022200.1"/>
    </source>
</evidence>
<accession>A0AA89B067</accession>
<feature type="compositionally biased region" description="Basic and acidic residues" evidence="1">
    <location>
        <begin position="1"/>
        <end position="11"/>
    </location>
</feature>
<sequence length="178" mass="19181">MKQECTERPIYSEENGYRTGHHAVKDRPTRKAVASGLQAEIRAQKRLEYGRRAVGALRPAAVHNPARAGIVVTLAQQEPPKIVFYESTCRPGKAVERGAVASADELLPPGHVGARAGVESGGVRHTDVEIVPRVPLNQQARDIPHPRQVNAAGPPVAVLRPSEIPCDPPQSDEVIPPV</sequence>
<evidence type="ECO:0000313" key="3">
    <source>
        <dbReference type="Proteomes" id="UP001188597"/>
    </source>
</evidence>
<comment type="caution">
    <text evidence="2">The sequence shown here is derived from an EMBL/GenBank/DDBJ whole genome shotgun (WGS) entry which is preliminary data.</text>
</comment>
<reference evidence="2" key="1">
    <citation type="submission" date="2022-12" db="EMBL/GenBank/DDBJ databases">
        <title>Draft genome assemblies for two species of Escallonia (Escalloniales).</title>
        <authorList>
            <person name="Chanderbali A."/>
            <person name="Dervinis C."/>
            <person name="Anghel I."/>
            <person name="Soltis D."/>
            <person name="Soltis P."/>
            <person name="Zapata F."/>
        </authorList>
    </citation>
    <scope>NUCLEOTIDE SEQUENCE</scope>
    <source>
        <strain evidence="2">UCBG64.0493</strain>
        <tissue evidence="2">Leaf</tissue>
    </source>
</reference>
<proteinExistence type="predicted"/>
<dbReference type="AlphaFoldDB" id="A0AA89B067"/>
<protein>
    <submittedName>
        <fullName evidence="2">Uncharacterized protein</fullName>
    </submittedName>
</protein>
<feature type="region of interest" description="Disordered" evidence="1">
    <location>
        <begin position="1"/>
        <end position="31"/>
    </location>
</feature>
<keyword evidence="3" id="KW-1185">Reference proteome</keyword>
<evidence type="ECO:0000256" key="1">
    <source>
        <dbReference type="SAM" id="MobiDB-lite"/>
    </source>
</evidence>
<dbReference type="EMBL" id="JAVXUP010000725">
    <property type="protein sequence ID" value="KAK3022200.1"/>
    <property type="molecule type" value="Genomic_DNA"/>
</dbReference>
<dbReference type="Proteomes" id="UP001188597">
    <property type="component" value="Unassembled WGS sequence"/>
</dbReference>
<organism evidence="2 3">
    <name type="scientific">Escallonia herrerae</name>
    <dbReference type="NCBI Taxonomy" id="1293975"/>
    <lineage>
        <taxon>Eukaryota</taxon>
        <taxon>Viridiplantae</taxon>
        <taxon>Streptophyta</taxon>
        <taxon>Embryophyta</taxon>
        <taxon>Tracheophyta</taxon>
        <taxon>Spermatophyta</taxon>
        <taxon>Magnoliopsida</taxon>
        <taxon>eudicotyledons</taxon>
        <taxon>Gunneridae</taxon>
        <taxon>Pentapetalae</taxon>
        <taxon>asterids</taxon>
        <taxon>campanulids</taxon>
        <taxon>Escalloniales</taxon>
        <taxon>Escalloniaceae</taxon>
        <taxon>Escallonia</taxon>
    </lineage>
</organism>
<gene>
    <name evidence="2" type="ORF">RJ639_047022</name>
</gene>
<name>A0AA89B067_9ASTE</name>